<evidence type="ECO:0000313" key="3">
    <source>
        <dbReference type="Proteomes" id="UP001049176"/>
    </source>
</evidence>
<protein>
    <submittedName>
        <fullName evidence="2">Uncharacterized protein</fullName>
    </submittedName>
</protein>
<sequence length="283" mass="32429">MLFYVINLRNKEQDDDFRSLLSLVLSYCRRLPSLPLITSLEEVSGTFGVDAEDVNSSQGKDHRRVANLLQQLGRSLWEEEDLWELMKTSSYEERITLKCYMLYLFHYLCRIGPTMELHQCYIPQFMEIAKGSEEFSEIITAIKYEKHVEPTFAFPSPYSGKKVTGIQEKENLGDLLDDFEPYSTGSWPESVRDNDVYSAMILPDSDNDAASSAPLHSGTTSDAVTTKLESLATDPRNRVFERWNMGTDRLIDPPLNDESLSRTRGRRPNSIMKKSEDSLRTDL</sequence>
<evidence type="ECO:0000256" key="1">
    <source>
        <dbReference type="SAM" id="MobiDB-lite"/>
    </source>
</evidence>
<keyword evidence="3" id="KW-1185">Reference proteome</keyword>
<accession>A0A9P7USB7</accession>
<dbReference type="GeneID" id="66080729"/>
<proteinExistence type="predicted"/>
<comment type="caution">
    <text evidence="2">The sequence shown here is derived from an EMBL/GenBank/DDBJ whole genome shotgun (WGS) entry which is preliminary data.</text>
</comment>
<reference evidence="2" key="1">
    <citation type="journal article" date="2021" name="Genome Biol. Evol.">
        <title>The assembled and annotated genome of the fairy-ring fungus Marasmius oreades.</title>
        <authorList>
            <person name="Hiltunen M."/>
            <person name="Ament-Velasquez S.L."/>
            <person name="Johannesson H."/>
        </authorList>
    </citation>
    <scope>NUCLEOTIDE SEQUENCE</scope>
    <source>
        <strain evidence="2">03SP1</strain>
    </source>
</reference>
<dbReference type="KEGG" id="more:E1B28_011654"/>
<name>A0A9P7USB7_9AGAR</name>
<gene>
    <name evidence="2" type="ORF">E1B28_011654</name>
</gene>
<dbReference type="RefSeq" id="XP_043006504.1">
    <property type="nucleotide sequence ID" value="XM_043156711.1"/>
</dbReference>
<dbReference type="EMBL" id="CM032187">
    <property type="protein sequence ID" value="KAG7090034.1"/>
    <property type="molecule type" value="Genomic_DNA"/>
</dbReference>
<feature type="compositionally biased region" description="Basic and acidic residues" evidence="1">
    <location>
        <begin position="273"/>
        <end position="283"/>
    </location>
</feature>
<dbReference type="AlphaFoldDB" id="A0A9P7USB7"/>
<organism evidence="2 3">
    <name type="scientific">Marasmius oreades</name>
    <name type="common">fairy-ring Marasmius</name>
    <dbReference type="NCBI Taxonomy" id="181124"/>
    <lineage>
        <taxon>Eukaryota</taxon>
        <taxon>Fungi</taxon>
        <taxon>Dikarya</taxon>
        <taxon>Basidiomycota</taxon>
        <taxon>Agaricomycotina</taxon>
        <taxon>Agaricomycetes</taxon>
        <taxon>Agaricomycetidae</taxon>
        <taxon>Agaricales</taxon>
        <taxon>Marasmiineae</taxon>
        <taxon>Marasmiaceae</taxon>
        <taxon>Marasmius</taxon>
    </lineage>
</organism>
<dbReference type="Proteomes" id="UP001049176">
    <property type="component" value="Chromosome 7"/>
</dbReference>
<evidence type="ECO:0000313" key="2">
    <source>
        <dbReference type="EMBL" id="KAG7090034.1"/>
    </source>
</evidence>
<feature type="region of interest" description="Disordered" evidence="1">
    <location>
        <begin position="245"/>
        <end position="283"/>
    </location>
</feature>